<gene>
    <name evidence="1" type="ORF">EIP75_07080</name>
</gene>
<sequence>MKLQLLHVTCAQCGRDSHVGVMPEGIHGQFVLRSTDSLDEAFLDTATDPTYEEVDALLNRSRRMIGKDDWFRAHALQRTYGETACDPDSTGSFFRIGKLPNCPLCGHASLHSWKALSPPAFIDREIAPVSHRAWLALSEAQKEFRVDDVLEDNGF</sequence>
<protein>
    <submittedName>
        <fullName evidence="1">Uncharacterized protein</fullName>
    </submittedName>
</protein>
<evidence type="ECO:0000313" key="2">
    <source>
        <dbReference type="Proteomes" id="UP000269265"/>
    </source>
</evidence>
<reference evidence="1 2" key="1">
    <citation type="submission" date="2018-12" db="EMBL/GenBank/DDBJ databases">
        <title>The whole draft genome of Aquabacterium sp. SJQ9.</title>
        <authorList>
            <person name="Sun L."/>
            <person name="Gao X."/>
            <person name="Chen W."/>
            <person name="Huang K."/>
        </authorList>
    </citation>
    <scope>NUCLEOTIDE SEQUENCE [LARGE SCALE GENOMIC DNA]</scope>
    <source>
        <strain evidence="1 2">SJQ9</strain>
    </source>
</reference>
<proteinExistence type="predicted"/>
<organism evidence="1 2">
    <name type="scientific">Aquabacterium soli</name>
    <dbReference type="NCBI Taxonomy" id="2493092"/>
    <lineage>
        <taxon>Bacteria</taxon>
        <taxon>Pseudomonadati</taxon>
        <taxon>Pseudomonadota</taxon>
        <taxon>Betaproteobacteria</taxon>
        <taxon>Burkholderiales</taxon>
        <taxon>Aquabacterium</taxon>
    </lineage>
</organism>
<name>A0A426VEI3_9BURK</name>
<dbReference type="OrthoDB" id="7064291at2"/>
<dbReference type="EMBL" id="RSED01000004">
    <property type="protein sequence ID" value="RRS05303.1"/>
    <property type="molecule type" value="Genomic_DNA"/>
</dbReference>
<dbReference type="AlphaFoldDB" id="A0A426VEI3"/>
<comment type="caution">
    <text evidence="1">The sequence shown here is derived from an EMBL/GenBank/DDBJ whole genome shotgun (WGS) entry which is preliminary data.</text>
</comment>
<dbReference type="Proteomes" id="UP000269265">
    <property type="component" value="Unassembled WGS sequence"/>
</dbReference>
<keyword evidence="2" id="KW-1185">Reference proteome</keyword>
<evidence type="ECO:0000313" key="1">
    <source>
        <dbReference type="EMBL" id="RRS05303.1"/>
    </source>
</evidence>
<accession>A0A426VEI3</accession>
<dbReference type="RefSeq" id="WP_125242521.1">
    <property type="nucleotide sequence ID" value="NZ_RSED01000004.1"/>
</dbReference>